<evidence type="ECO:0000256" key="15">
    <source>
        <dbReference type="PIRSR" id="PIRSR634015-3"/>
    </source>
</evidence>
<evidence type="ECO:0000259" key="17">
    <source>
        <dbReference type="Pfam" id="PF17900"/>
    </source>
</evidence>
<dbReference type="RefSeq" id="WP_122936867.1">
    <property type="nucleotide sequence ID" value="NZ_JBHSNT010000003.1"/>
</dbReference>
<proteinExistence type="inferred from homology"/>
<keyword evidence="9" id="KW-0378">Hydrolase</keyword>
<keyword evidence="7" id="KW-0645">Protease</keyword>
<dbReference type="GO" id="GO:0008270">
    <property type="term" value="F:zinc ion binding"/>
    <property type="evidence" value="ECO:0007669"/>
    <property type="project" value="InterPro"/>
</dbReference>
<dbReference type="Gene3D" id="2.60.40.1730">
    <property type="entry name" value="tricorn interacting facor f3 domain"/>
    <property type="match status" value="1"/>
</dbReference>
<dbReference type="AlphaFoldDB" id="A0A3M8AGV8"/>
<comment type="catalytic activity">
    <reaction evidence="1">
        <text>Release of an N-terminal amino acid, Xaa-|-Yaa- from a peptide, amide or arylamide. Xaa is preferably Ala, but may be most amino acids including Pro (slow action). When a terminal hydrophobic residue is followed by a prolyl residue, the two may be released as an intact Xaa-Pro dipeptide.</text>
        <dbReference type="EC" id="3.4.11.2"/>
    </reaction>
</comment>
<evidence type="ECO:0000256" key="3">
    <source>
        <dbReference type="ARBA" id="ARBA00010136"/>
    </source>
</evidence>
<feature type="active site" description="Proton donor" evidence="14">
    <location>
        <position position="369"/>
    </location>
</feature>
<feature type="domain" description="Peptidase M1 membrane alanine aminopeptidase" evidence="16">
    <location>
        <begin position="238"/>
        <end position="428"/>
    </location>
</feature>
<evidence type="ECO:0000256" key="13">
    <source>
        <dbReference type="ARBA" id="ARBA00031533"/>
    </source>
</evidence>
<keyword evidence="19" id="KW-1185">Reference proteome</keyword>
<keyword evidence="10 15" id="KW-0862">Zinc</keyword>
<dbReference type="Gene3D" id="1.10.390.10">
    <property type="entry name" value="Neutral Protease Domain 2"/>
    <property type="match status" value="1"/>
</dbReference>
<feature type="domain" description="Aminopeptidase N-like N-terminal" evidence="17">
    <location>
        <begin position="27"/>
        <end position="197"/>
    </location>
</feature>
<organism evidence="18 19">
    <name type="scientific">Agromyces tardus</name>
    <dbReference type="NCBI Taxonomy" id="2583849"/>
    <lineage>
        <taxon>Bacteria</taxon>
        <taxon>Bacillati</taxon>
        <taxon>Actinomycetota</taxon>
        <taxon>Actinomycetes</taxon>
        <taxon>Micrococcales</taxon>
        <taxon>Microbacteriaceae</taxon>
        <taxon>Agromyces</taxon>
    </lineage>
</organism>
<evidence type="ECO:0000256" key="1">
    <source>
        <dbReference type="ARBA" id="ARBA00000098"/>
    </source>
</evidence>
<feature type="binding site" evidence="15">
    <location>
        <position position="297"/>
    </location>
    <ligand>
        <name>Zn(2+)</name>
        <dbReference type="ChEBI" id="CHEBI:29105"/>
        <note>catalytic</note>
    </ligand>
</feature>
<evidence type="ECO:0000256" key="6">
    <source>
        <dbReference type="ARBA" id="ARBA00022490"/>
    </source>
</evidence>
<comment type="caution">
    <text evidence="18">The sequence shown here is derived from an EMBL/GenBank/DDBJ whole genome shotgun (WGS) entry which is preliminary data.</text>
</comment>
<dbReference type="EMBL" id="RHHB01000015">
    <property type="protein sequence ID" value="RNB49735.1"/>
    <property type="molecule type" value="Genomic_DNA"/>
</dbReference>
<feature type="binding site" evidence="15">
    <location>
        <position position="293"/>
    </location>
    <ligand>
        <name>Zn(2+)</name>
        <dbReference type="ChEBI" id="CHEBI:29105"/>
        <note>catalytic</note>
    </ligand>
</feature>
<comment type="cofactor">
    <cofactor evidence="15">
        <name>Zn(2+)</name>
        <dbReference type="ChEBI" id="CHEBI:29105"/>
    </cofactor>
    <text evidence="15">Binds 1 zinc ion per subunit.</text>
</comment>
<evidence type="ECO:0000256" key="12">
    <source>
        <dbReference type="ARBA" id="ARBA00029811"/>
    </source>
</evidence>
<dbReference type="InterPro" id="IPR042097">
    <property type="entry name" value="Aminopeptidase_N-like_N_sf"/>
</dbReference>
<evidence type="ECO:0000256" key="9">
    <source>
        <dbReference type="ARBA" id="ARBA00022801"/>
    </source>
</evidence>
<dbReference type="PRINTS" id="PR00756">
    <property type="entry name" value="ALADIPTASE"/>
</dbReference>
<evidence type="ECO:0000313" key="18">
    <source>
        <dbReference type="EMBL" id="RNB49735.1"/>
    </source>
</evidence>
<evidence type="ECO:0000256" key="10">
    <source>
        <dbReference type="ARBA" id="ARBA00022833"/>
    </source>
</evidence>
<evidence type="ECO:0000256" key="5">
    <source>
        <dbReference type="ARBA" id="ARBA00015611"/>
    </source>
</evidence>
<evidence type="ECO:0000313" key="19">
    <source>
        <dbReference type="Proteomes" id="UP000275048"/>
    </source>
</evidence>
<dbReference type="EC" id="3.4.11.2" evidence="4"/>
<comment type="subcellular location">
    <subcellularLocation>
        <location evidence="2">Cytoplasm</location>
    </subcellularLocation>
</comment>
<keyword evidence="11" id="KW-0482">Metalloprotease</keyword>
<dbReference type="InterPro" id="IPR045357">
    <property type="entry name" value="Aminopeptidase_N-like_N"/>
</dbReference>
<dbReference type="SUPFAM" id="SSF63737">
    <property type="entry name" value="Leukotriene A4 hydrolase N-terminal domain"/>
    <property type="match status" value="1"/>
</dbReference>
<name>A0A3M8AGV8_9MICO</name>
<keyword evidence="8 15" id="KW-0479">Metal-binding</keyword>
<evidence type="ECO:0000259" key="16">
    <source>
        <dbReference type="Pfam" id="PF01433"/>
    </source>
</evidence>
<evidence type="ECO:0000256" key="4">
    <source>
        <dbReference type="ARBA" id="ARBA00012564"/>
    </source>
</evidence>
<comment type="similarity">
    <text evidence="3">Belongs to the peptidase M1 family.</text>
</comment>
<evidence type="ECO:0000256" key="8">
    <source>
        <dbReference type="ARBA" id="ARBA00022723"/>
    </source>
</evidence>
<protein>
    <recommendedName>
        <fullName evidence="5">Aminopeptidase N</fullName>
        <ecNumber evidence="4">3.4.11.2</ecNumber>
    </recommendedName>
    <alternativeName>
        <fullName evidence="12">Alanine aminopeptidase</fullName>
    </alternativeName>
    <alternativeName>
        <fullName evidence="13">Lysyl aminopeptidase</fullName>
    </alternativeName>
</protein>
<gene>
    <name evidence="18" type="ORF">EDM22_09785</name>
</gene>
<sequence>MPTTGLGAESAGDPYLPASGNGGYRTRSYDLDLRYRIATNRLTATATIAATATAPLARFSLDLLGLRVSRVLVGGRRAAFRQTATKLRVTPEAPLAEGDAFEVVVDYAGAPQPRRTRWGKLGWEELDDGLLVASQPSGAPTWFPCNDTPGDKAAYRIRVETDAAYRVVCNGRLARHHAAGGRGHWLYEQPEPTSTYLVTVQIGRYASLDLSPADVPTTVSFPRRIEREVRADFGDVPRMIAVFERAFGPYPMASYAIVVTDDELEIPLEAQGLAVFGSNHADGRGGSERLVAHELAHQWFGNSVGIGAWRDIWLNEGFACYAEWIWSEASGSVSADALAHQFRVALSHLPADLVIGDPGPARMFDDRVYKRGALTLHALRLTIGDTPFFDLLHDWTTRHRHGTASTAQFVELAEARTGMSLHPLFDAWLHAKALPALPHAGPR</sequence>
<accession>A0A3M8AGV8</accession>
<dbReference type="Pfam" id="PF17900">
    <property type="entry name" value="Peptidase_M1_N"/>
    <property type="match status" value="1"/>
</dbReference>
<dbReference type="OrthoDB" id="100605at2"/>
<dbReference type="Pfam" id="PF01433">
    <property type="entry name" value="Peptidase_M1"/>
    <property type="match status" value="1"/>
</dbReference>
<dbReference type="Proteomes" id="UP000275048">
    <property type="component" value="Unassembled WGS sequence"/>
</dbReference>
<dbReference type="GO" id="GO:0005737">
    <property type="term" value="C:cytoplasm"/>
    <property type="evidence" value="ECO:0007669"/>
    <property type="project" value="UniProtKB-SubCell"/>
</dbReference>
<keyword evidence="6" id="KW-0963">Cytoplasm</keyword>
<evidence type="ECO:0000256" key="11">
    <source>
        <dbReference type="ARBA" id="ARBA00023049"/>
    </source>
</evidence>
<feature type="active site" description="Proton acceptor" evidence="14">
    <location>
        <position position="294"/>
    </location>
</feature>
<evidence type="ECO:0000256" key="7">
    <source>
        <dbReference type="ARBA" id="ARBA00022670"/>
    </source>
</evidence>
<feature type="binding site" evidence="15">
    <location>
        <position position="316"/>
    </location>
    <ligand>
        <name>Zn(2+)</name>
        <dbReference type="ChEBI" id="CHEBI:29105"/>
        <note>catalytic</note>
    </ligand>
</feature>
<dbReference type="CDD" id="cd09603">
    <property type="entry name" value="M1_APN_like"/>
    <property type="match status" value="1"/>
</dbReference>
<dbReference type="PANTHER" id="PTHR45726:SF3">
    <property type="entry name" value="LEUKOTRIENE A-4 HYDROLASE"/>
    <property type="match status" value="1"/>
</dbReference>
<dbReference type="InterPro" id="IPR014782">
    <property type="entry name" value="Peptidase_M1_dom"/>
</dbReference>
<dbReference type="InterPro" id="IPR001930">
    <property type="entry name" value="Peptidase_M1"/>
</dbReference>
<dbReference type="InterPro" id="IPR027268">
    <property type="entry name" value="Peptidase_M4/M1_CTD_sf"/>
</dbReference>
<dbReference type="PANTHER" id="PTHR45726">
    <property type="entry name" value="LEUKOTRIENE A-4 HYDROLASE"/>
    <property type="match status" value="1"/>
</dbReference>
<evidence type="ECO:0000256" key="2">
    <source>
        <dbReference type="ARBA" id="ARBA00004496"/>
    </source>
</evidence>
<reference evidence="18 19" key="1">
    <citation type="submission" date="2018-10" db="EMBL/GenBank/DDBJ databases">
        <title>Isolation, diversity and antibacterial activity of antinobacteria from the wheat rhizosphere soil.</title>
        <authorList>
            <person name="Sun T."/>
        </authorList>
    </citation>
    <scope>NUCLEOTIDE SEQUENCE [LARGE SCALE GENOMIC DNA]</scope>
    <source>
        <strain evidence="18 19">SJ-23</strain>
    </source>
</reference>
<dbReference type="SUPFAM" id="SSF55486">
    <property type="entry name" value="Metalloproteases ('zincins'), catalytic domain"/>
    <property type="match status" value="1"/>
</dbReference>
<dbReference type="GO" id="GO:0016285">
    <property type="term" value="F:alanyl aminopeptidase activity"/>
    <property type="evidence" value="ECO:0007669"/>
    <property type="project" value="UniProtKB-EC"/>
</dbReference>
<dbReference type="GO" id="GO:0006508">
    <property type="term" value="P:proteolysis"/>
    <property type="evidence" value="ECO:0007669"/>
    <property type="project" value="UniProtKB-KW"/>
</dbReference>
<dbReference type="GO" id="GO:0008237">
    <property type="term" value="F:metallopeptidase activity"/>
    <property type="evidence" value="ECO:0007669"/>
    <property type="project" value="UniProtKB-KW"/>
</dbReference>
<dbReference type="InterPro" id="IPR034015">
    <property type="entry name" value="M1_LTA4H"/>
</dbReference>
<evidence type="ECO:0000256" key="14">
    <source>
        <dbReference type="PIRSR" id="PIRSR634015-1"/>
    </source>
</evidence>